<reference evidence="3 4" key="1">
    <citation type="submission" date="2020-04" db="EMBL/GenBank/DDBJ databases">
        <title>Knoellia sp. isolate from air conditioner.</title>
        <authorList>
            <person name="Chea S."/>
            <person name="Kim D.-U."/>
        </authorList>
    </citation>
    <scope>NUCLEOTIDE SEQUENCE [LARGE SCALE GENOMIC DNA]</scope>
    <source>
        <strain evidence="3 4">DB2414S</strain>
    </source>
</reference>
<dbReference type="AlphaFoldDB" id="A0A849HIJ3"/>
<dbReference type="InterPro" id="IPR036873">
    <property type="entry name" value="Rhodanese-like_dom_sf"/>
</dbReference>
<dbReference type="InterPro" id="IPR021309">
    <property type="entry name" value="YgaP-like_TM"/>
</dbReference>
<gene>
    <name evidence="3" type="ORF">HJG52_13505</name>
</gene>
<dbReference type="Pfam" id="PF00581">
    <property type="entry name" value="Rhodanese"/>
    <property type="match status" value="1"/>
</dbReference>
<comment type="caution">
    <text evidence="3">The sequence shown here is derived from an EMBL/GenBank/DDBJ whole genome shotgun (WGS) entry which is preliminary data.</text>
</comment>
<dbReference type="RefSeq" id="WP_171244043.1">
    <property type="nucleotide sequence ID" value="NZ_JABEPQ010000002.1"/>
</dbReference>
<dbReference type="PANTHER" id="PTHR43031">
    <property type="entry name" value="FAD-DEPENDENT OXIDOREDUCTASE"/>
    <property type="match status" value="1"/>
</dbReference>
<feature type="domain" description="Rhodanese" evidence="2">
    <location>
        <begin position="3"/>
        <end position="95"/>
    </location>
</feature>
<dbReference type="PROSITE" id="PS50206">
    <property type="entry name" value="RHODANESE_3"/>
    <property type="match status" value="1"/>
</dbReference>
<keyword evidence="1" id="KW-1133">Transmembrane helix</keyword>
<dbReference type="InterPro" id="IPR050229">
    <property type="entry name" value="GlpE_sulfurtransferase"/>
</dbReference>
<organism evidence="3 4">
    <name type="scientific">Knoellia koreensis</name>
    <dbReference type="NCBI Taxonomy" id="2730921"/>
    <lineage>
        <taxon>Bacteria</taxon>
        <taxon>Bacillati</taxon>
        <taxon>Actinomycetota</taxon>
        <taxon>Actinomycetes</taxon>
        <taxon>Micrococcales</taxon>
        <taxon>Intrasporangiaceae</taxon>
        <taxon>Knoellia</taxon>
    </lineage>
</organism>
<dbReference type="EMBL" id="JABEPQ010000002">
    <property type="protein sequence ID" value="NNM47019.1"/>
    <property type="molecule type" value="Genomic_DNA"/>
</dbReference>
<evidence type="ECO:0000313" key="4">
    <source>
        <dbReference type="Proteomes" id="UP000588586"/>
    </source>
</evidence>
<keyword evidence="4" id="KW-1185">Reference proteome</keyword>
<name>A0A849HIJ3_9MICO</name>
<keyword evidence="1" id="KW-0472">Membrane</keyword>
<evidence type="ECO:0000313" key="3">
    <source>
        <dbReference type="EMBL" id="NNM47019.1"/>
    </source>
</evidence>
<keyword evidence="1" id="KW-0812">Transmembrane</keyword>
<dbReference type="Gene3D" id="3.40.250.10">
    <property type="entry name" value="Rhodanese-like domain"/>
    <property type="match status" value="1"/>
</dbReference>
<accession>A0A849HIJ3</accession>
<dbReference type="PANTHER" id="PTHR43031:SF16">
    <property type="entry name" value="OXIDOREDUCTASE"/>
    <property type="match status" value="1"/>
</dbReference>
<dbReference type="Pfam" id="PF11127">
    <property type="entry name" value="YgaP-like_TM"/>
    <property type="match status" value="1"/>
</dbReference>
<dbReference type="InterPro" id="IPR001763">
    <property type="entry name" value="Rhodanese-like_dom"/>
</dbReference>
<sequence length="176" mass="19087">MGQADAPRILDVRTPAEFRGAHIPGSYNVPLDLLKEHRAELAAHLDEHVVLVCRSGARATQAEQALSSVPSALPQLHILSGGLTAWEQAGAPVSRGEAKWELERQVRLVAGSLVLLFILLSTILPWTKWLAGLIGAGLTLAALTNSCLMGMMLAKLPYNREKSPDMRDVIRDLTKP</sequence>
<protein>
    <submittedName>
        <fullName evidence="3">Rhodanese-like domain-containing protein</fullName>
    </submittedName>
</protein>
<proteinExistence type="predicted"/>
<dbReference type="Gene3D" id="6.10.140.1340">
    <property type="match status" value="1"/>
</dbReference>
<dbReference type="CDD" id="cd00158">
    <property type="entry name" value="RHOD"/>
    <property type="match status" value="1"/>
</dbReference>
<feature type="transmembrane region" description="Helical" evidence="1">
    <location>
        <begin position="108"/>
        <end position="127"/>
    </location>
</feature>
<dbReference type="SUPFAM" id="SSF52821">
    <property type="entry name" value="Rhodanese/Cell cycle control phosphatase"/>
    <property type="match status" value="1"/>
</dbReference>
<feature type="transmembrane region" description="Helical" evidence="1">
    <location>
        <begin position="133"/>
        <end position="154"/>
    </location>
</feature>
<dbReference type="Proteomes" id="UP000588586">
    <property type="component" value="Unassembled WGS sequence"/>
</dbReference>
<evidence type="ECO:0000259" key="2">
    <source>
        <dbReference type="PROSITE" id="PS50206"/>
    </source>
</evidence>
<evidence type="ECO:0000256" key="1">
    <source>
        <dbReference type="SAM" id="Phobius"/>
    </source>
</evidence>
<dbReference type="SMART" id="SM00450">
    <property type="entry name" value="RHOD"/>
    <property type="match status" value="1"/>
</dbReference>